<feature type="compositionally biased region" description="Basic and acidic residues" evidence="1">
    <location>
        <begin position="400"/>
        <end position="415"/>
    </location>
</feature>
<feature type="compositionally biased region" description="Basic and acidic residues" evidence="1">
    <location>
        <begin position="602"/>
        <end position="611"/>
    </location>
</feature>
<comment type="caution">
    <text evidence="2">The sequence shown here is derived from an EMBL/GenBank/DDBJ whole genome shotgun (WGS) entry which is preliminary data.</text>
</comment>
<evidence type="ECO:0000313" key="2">
    <source>
        <dbReference type="EMBL" id="KAJ8425865.1"/>
    </source>
</evidence>
<feature type="region of interest" description="Disordered" evidence="1">
    <location>
        <begin position="563"/>
        <end position="631"/>
    </location>
</feature>
<feature type="compositionally biased region" description="Polar residues" evidence="1">
    <location>
        <begin position="347"/>
        <end position="360"/>
    </location>
</feature>
<feature type="region of interest" description="Disordered" evidence="1">
    <location>
        <begin position="333"/>
        <end position="441"/>
    </location>
</feature>
<feature type="compositionally biased region" description="Low complexity" evidence="1">
    <location>
        <begin position="361"/>
        <end position="399"/>
    </location>
</feature>
<evidence type="ECO:0000313" key="3">
    <source>
        <dbReference type="Proteomes" id="UP001153076"/>
    </source>
</evidence>
<feature type="compositionally biased region" description="Low complexity" evidence="1">
    <location>
        <begin position="502"/>
        <end position="512"/>
    </location>
</feature>
<accession>A0A9Q1GVG1</accession>
<feature type="compositionally biased region" description="Polar residues" evidence="1">
    <location>
        <begin position="743"/>
        <end position="755"/>
    </location>
</feature>
<reference evidence="2" key="1">
    <citation type="submission" date="2022-04" db="EMBL/GenBank/DDBJ databases">
        <title>Carnegiea gigantea Genome sequencing and assembly v2.</title>
        <authorList>
            <person name="Copetti D."/>
            <person name="Sanderson M.J."/>
            <person name="Burquez A."/>
            <person name="Wojciechowski M.F."/>
        </authorList>
    </citation>
    <scope>NUCLEOTIDE SEQUENCE</scope>
    <source>
        <strain evidence="2">SGP5-SGP5p</strain>
        <tissue evidence="2">Aerial part</tissue>
    </source>
</reference>
<feature type="compositionally biased region" description="Polar residues" evidence="1">
    <location>
        <begin position="491"/>
        <end position="501"/>
    </location>
</feature>
<keyword evidence="3" id="KW-1185">Reference proteome</keyword>
<gene>
    <name evidence="2" type="ORF">Cgig2_028210</name>
</gene>
<evidence type="ECO:0000256" key="1">
    <source>
        <dbReference type="SAM" id="MobiDB-lite"/>
    </source>
</evidence>
<proteinExistence type="predicted"/>
<name>A0A9Q1GVG1_9CARY</name>
<dbReference type="GO" id="GO:0008017">
    <property type="term" value="F:microtubule binding"/>
    <property type="evidence" value="ECO:0007669"/>
    <property type="project" value="InterPro"/>
</dbReference>
<dbReference type="InterPro" id="IPR045882">
    <property type="entry name" value="GPT1/2"/>
</dbReference>
<dbReference type="EMBL" id="JAKOGI010001386">
    <property type="protein sequence ID" value="KAJ8425865.1"/>
    <property type="molecule type" value="Genomic_DNA"/>
</dbReference>
<protein>
    <submittedName>
        <fullName evidence="2">Uncharacterized protein</fullName>
    </submittedName>
</protein>
<dbReference type="PANTHER" id="PTHR33737">
    <property type="entry name" value="OS05G0121800 PROTEIN"/>
    <property type="match status" value="1"/>
</dbReference>
<dbReference type="AlphaFoldDB" id="A0A9Q1GVG1"/>
<dbReference type="OrthoDB" id="1931260at2759"/>
<feature type="compositionally biased region" description="Polar residues" evidence="1">
    <location>
        <begin position="242"/>
        <end position="256"/>
    </location>
</feature>
<dbReference type="PANTHER" id="PTHR33737:SF2">
    <property type="entry name" value="OS12G0102700 PROTEIN"/>
    <property type="match status" value="1"/>
</dbReference>
<dbReference type="Proteomes" id="UP001153076">
    <property type="component" value="Unassembled WGS sequence"/>
</dbReference>
<feature type="region of interest" description="Disordered" evidence="1">
    <location>
        <begin position="491"/>
        <end position="549"/>
    </location>
</feature>
<sequence>MKDSETADSETAHTVDDVAADFSLIDVSASADDFLLASSSVNPEACLLDLVYPNPQDNLVLMGTDVTTVGNPDEILAKGGNTNQASDCTELGKSRKFGKCNLRKSLAWDSAFFTNAGKASMKTILKCCKITAFTVIDLFRLSHSFLLYHVYASSGVLDPEELSSIIEGTETSVKQKHFLPGIEEDLSKSCDSVSTFESDNLTIEGLEADLFCDIRASIQRISRPSAQGNWCSFEMQRETESTNGCSTKTSENTSGNMVKPKLASKKPTAGVQGPSRTLKPGPISRQVAKPAFRNTESKLLLPRPAEAAVKPSLIGAAATKKTSIVAGRAKLESTTAGNPKGKVASLSKGSYQVNSSNTVPRTLASSKLSSGSSVSGRAAAVRSSRSSCDSSSSSSSETVCKSECDANRRKMEKKTNFPSGSKIRAPSRVAVKSKCRSGDSHLSDYLKSTSKLSASISPTSSISEWSTESSSSTVTINQKLIGLTPCLTSTEDSIMDSNVPQSQSHSTDSASSGHENQLAGLDQSAKQPSTAVGVSLSRPGSAKPSGLRMPSAKLGFFDGVKAAAKTPSSGSRSRPALPSNLPRSGALNGSPSVAANNPKAAVKLEPRRADTNLKPVQLDDCSTGPPNTLNTANVELHSEASSKVSKHVSLNPTSEECGEVLNGGKCVADSGSEVADDINLAAAKEDASLDGKLQLPTKQATSAAEDLHNAIHITDGIKDLSANPSSDEVPSDKKEYSDMDGVQPSQQVGESDSLKSSTIHACQNIVESVGQGPGNGNQDSGYGAIDVMQNGQAKQQVDGFGAQTETTTNEMEMQSKSNGTFKSKNLINEDNSLSILSHREKLCKEKPSQSANLSSGSFSFLCGVASPGTRTPFAIKNSVAHLIEIYNSSSGPAVEASVKFDTMPSLVEEQKENC</sequence>
<feature type="region of interest" description="Disordered" evidence="1">
    <location>
        <begin position="242"/>
        <end position="284"/>
    </location>
</feature>
<feature type="region of interest" description="Disordered" evidence="1">
    <location>
        <begin position="718"/>
        <end position="755"/>
    </location>
</feature>
<organism evidence="2 3">
    <name type="scientific">Carnegiea gigantea</name>
    <dbReference type="NCBI Taxonomy" id="171969"/>
    <lineage>
        <taxon>Eukaryota</taxon>
        <taxon>Viridiplantae</taxon>
        <taxon>Streptophyta</taxon>
        <taxon>Embryophyta</taxon>
        <taxon>Tracheophyta</taxon>
        <taxon>Spermatophyta</taxon>
        <taxon>Magnoliopsida</taxon>
        <taxon>eudicotyledons</taxon>
        <taxon>Gunneridae</taxon>
        <taxon>Pentapetalae</taxon>
        <taxon>Caryophyllales</taxon>
        <taxon>Cactineae</taxon>
        <taxon>Cactaceae</taxon>
        <taxon>Cactoideae</taxon>
        <taxon>Echinocereeae</taxon>
        <taxon>Carnegiea</taxon>
    </lineage>
</organism>